<name>D3AW61_HETP5</name>
<feature type="domain" description="Conserved oligomeric Golgi complex subunit 4 C-terminal" evidence="1">
    <location>
        <begin position="20"/>
        <end position="238"/>
    </location>
</feature>
<evidence type="ECO:0000313" key="3">
    <source>
        <dbReference type="Proteomes" id="UP000001396"/>
    </source>
</evidence>
<dbReference type="EMBL" id="ADBJ01000002">
    <property type="protein sequence ID" value="EFA86534.1"/>
    <property type="molecule type" value="Genomic_DNA"/>
</dbReference>
<dbReference type="Gene3D" id="1.20.58.1970">
    <property type="match status" value="1"/>
</dbReference>
<reference evidence="2 3" key="1">
    <citation type="journal article" date="2011" name="Genome Res.">
        <title>Phylogeny-wide analysis of social amoeba genomes highlights ancient origins for complex intercellular communication.</title>
        <authorList>
            <person name="Heidel A.J."/>
            <person name="Lawal H.M."/>
            <person name="Felder M."/>
            <person name="Schilde C."/>
            <person name="Helps N.R."/>
            <person name="Tunggal B."/>
            <person name="Rivero F."/>
            <person name="John U."/>
            <person name="Schleicher M."/>
            <person name="Eichinger L."/>
            <person name="Platzer M."/>
            <person name="Noegel A.A."/>
            <person name="Schaap P."/>
            <person name="Gloeckner G."/>
        </authorList>
    </citation>
    <scope>NUCLEOTIDE SEQUENCE [LARGE SCALE GENOMIC DNA]</scope>
    <source>
        <strain evidence="3">ATCC 26659 / Pp 5 / PN500</strain>
    </source>
</reference>
<proteinExistence type="predicted"/>
<dbReference type="InParanoid" id="D3AW61"/>
<dbReference type="Proteomes" id="UP000001396">
    <property type="component" value="Unassembled WGS sequence"/>
</dbReference>
<dbReference type="PANTHER" id="PTHR24016">
    <property type="entry name" value="CONSERVED OLIGOMERIC GOLGI COMPLEX SUBUNIT 4"/>
    <property type="match status" value="1"/>
</dbReference>
<organism evidence="2 3">
    <name type="scientific">Heterostelium pallidum (strain ATCC 26659 / Pp 5 / PN500)</name>
    <name type="common">Cellular slime mold</name>
    <name type="synonym">Polysphondylium pallidum</name>
    <dbReference type="NCBI Taxonomy" id="670386"/>
    <lineage>
        <taxon>Eukaryota</taxon>
        <taxon>Amoebozoa</taxon>
        <taxon>Evosea</taxon>
        <taxon>Eumycetozoa</taxon>
        <taxon>Dictyostelia</taxon>
        <taxon>Acytosteliales</taxon>
        <taxon>Acytosteliaceae</taxon>
        <taxon>Heterostelium</taxon>
    </lineage>
</organism>
<gene>
    <name evidence="2" type="ORF">PPL_00332</name>
</gene>
<keyword evidence="3" id="KW-1185">Reference proteome</keyword>
<dbReference type="RefSeq" id="XP_020438639.1">
    <property type="nucleotide sequence ID" value="XM_020571365.1"/>
</dbReference>
<dbReference type="AlphaFoldDB" id="D3AW61"/>
<dbReference type="STRING" id="670386.D3AW61"/>
<sequence>MDLLLKQTYSGDFDKKRDYFLVILNDLSLTTTYIDQMQRELIGMTNHKFEDQDEINMIIMCINGDSFKYLKNRMDTLLKDNIDKIVQILSIPINQLIWPINNIIYEISNQDYEKYEINDPFAQDFIEGLTNLLLPYKSIMLENIFDILIHKLSTHVALTLEDHIKQKKFNFLGSIQLSKDIRKIIDHLTQITAQQNVRHKFVRLQQIVHILTMDKVTDILEYWGQEGYQWKLSALEIKLILARRSDFPIREYLFHRYDAPSLSRCRKETHRGIRADYGPEGNPNTAFSGLEGMSPEIELIMKSKFITKVVSLINSLYQPRYNINETFEASKTILHNAIFLAF</sequence>
<accession>D3AW61</accession>
<protein>
    <recommendedName>
        <fullName evidence="1">Conserved oligomeric Golgi complex subunit 4 C-terminal domain-containing protein</fullName>
    </recommendedName>
</protein>
<dbReference type="GeneID" id="31355866"/>
<evidence type="ECO:0000259" key="1">
    <source>
        <dbReference type="Pfam" id="PF20662"/>
    </source>
</evidence>
<comment type="caution">
    <text evidence="2">The sequence shown here is derived from an EMBL/GenBank/DDBJ whole genome shotgun (WGS) entry which is preliminary data.</text>
</comment>
<dbReference type="Pfam" id="PF20662">
    <property type="entry name" value="COG4_C"/>
    <property type="match status" value="1"/>
</dbReference>
<dbReference type="InterPro" id="IPR048684">
    <property type="entry name" value="COG4_C"/>
</dbReference>
<dbReference type="PANTHER" id="PTHR24016:SF20">
    <property type="entry name" value="CONSERVED OLIGOMERIC GOLGI COMPLEX SUBUNIT 4"/>
    <property type="match status" value="1"/>
</dbReference>
<evidence type="ECO:0000313" key="2">
    <source>
        <dbReference type="EMBL" id="EFA86534.1"/>
    </source>
</evidence>
<dbReference type="InterPro" id="IPR048682">
    <property type="entry name" value="COG4"/>
</dbReference>